<dbReference type="InterPro" id="IPR011016">
    <property type="entry name" value="Znf_RING-CH"/>
</dbReference>
<keyword evidence="6" id="KW-0833">Ubl conjugation pathway</keyword>
<dbReference type="Proteomes" id="UP000053825">
    <property type="component" value="Unassembled WGS sequence"/>
</dbReference>
<keyword evidence="2" id="KW-0808">Transferase</keyword>
<dbReference type="OrthoDB" id="273089at2759"/>
<keyword evidence="3 10" id="KW-0812">Transmembrane</keyword>
<evidence type="ECO:0000256" key="6">
    <source>
        <dbReference type="ARBA" id="ARBA00022786"/>
    </source>
</evidence>
<keyword evidence="7" id="KW-0862">Zinc</keyword>
<evidence type="ECO:0000256" key="4">
    <source>
        <dbReference type="ARBA" id="ARBA00022723"/>
    </source>
</evidence>
<feature type="domain" description="RING-CH-type" evidence="11">
    <location>
        <begin position="1"/>
        <end position="31"/>
    </location>
</feature>
<keyword evidence="5" id="KW-0863">Zinc-finger</keyword>
<dbReference type="GO" id="GO:0016020">
    <property type="term" value="C:membrane"/>
    <property type="evidence" value="ECO:0007669"/>
    <property type="project" value="UniProtKB-SubCell"/>
</dbReference>
<sequence length="163" mass="19590">MGAVHLKCLERWLEESNRSSCELCRYQFHVKRTLRYHVLHSIIIWMCLSQEQHQLYARSLRADLLRSIIITPMAIGCSYICIVAADFYAKNNYDNFPPVQWTTYLLLAMMSLLLFSYFVWMYMAIQYHQKVWFYWWQKTSTVKIILDPGNRTSMTYKYNVSQV</sequence>
<keyword evidence="9 10" id="KW-0472">Membrane</keyword>
<dbReference type="SUPFAM" id="SSF57850">
    <property type="entry name" value="RING/U-box"/>
    <property type="match status" value="1"/>
</dbReference>
<keyword evidence="8 10" id="KW-1133">Transmembrane helix</keyword>
<name>A0A0L7QT66_9HYME</name>
<dbReference type="PANTHER" id="PTHR46065">
    <property type="entry name" value="E3 UBIQUITIN-PROTEIN LIGASE MARCH 2/3 FAMILY MEMBER"/>
    <property type="match status" value="1"/>
</dbReference>
<keyword evidence="4" id="KW-0479">Metal-binding</keyword>
<evidence type="ECO:0000259" key="11">
    <source>
        <dbReference type="PROSITE" id="PS51292"/>
    </source>
</evidence>
<dbReference type="InterPro" id="IPR013083">
    <property type="entry name" value="Znf_RING/FYVE/PHD"/>
</dbReference>
<dbReference type="Pfam" id="PF12906">
    <property type="entry name" value="RINGv"/>
    <property type="match status" value="1"/>
</dbReference>
<dbReference type="AlphaFoldDB" id="A0A0L7QT66"/>
<keyword evidence="13" id="KW-1185">Reference proteome</keyword>
<feature type="transmembrane region" description="Helical" evidence="10">
    <location>
        <begin position="101"/>
        <end position="120"/>
    </location>
</feature>
<evidence type="ECO:0000256" key="3">
    <source>
        <dbReference type="ARBA" id="ARBA00022692"/>
    </source>
</evidence>
<evidence type="ECO:0000256" key="5">
    <source>
        <dbReference type="ARBA" id="ARBA00022771"/>
    </source>
</evidence>
<proteinExistence type="predicted"/>
<evidence type="ECO:0000256" key="2">
    <source>
        <dbReference type="ARBA" id="ARBA00022679"/>
    </source>
</evidence>
<dbReference type="GO" id="GO:0016567">
    <property type="term" value="P:protein ubiquitination"/>
    <property type="evidence" value="ECO:0007669"/>
    <property type="project" value="TreeGrafter"/>
</dbReference>
<dbReference type="PANTHER" id="PTHR46065:SF3">
    <property type="entry name" value="FI20425P1"/>
    <property type="match status" value="1"/>
</dbReference>
<dbReference type="GO" id="GO:0004842">
    <property type="term" value="F:ubiquitin-protein transferase activity"/>
    <property type="evidence" value="ECO:0007669"/>
    <property type="project" value="TreeGrafter"/>
</dbReference>
<accession>A0A0L7QT66</accession>
<dbReference type="STRING" id="597456.A0A0L7QT66"/>
<evidence type="ECO:0000256" key="9">
    <source>
        <dbReference type="ARBA" id="ARBA00023136"/>
    </source>
</evidence>
<feature type="transmembrane region" description="Helical" evidence="10">
    <location>
        <begin position="68"/>
        <end position="89"/>
    </location>
</feature>
<dbReference type="Gene3D" id="3.30.40.10">
    <property type="entry name" value="Zinc/RING finger domain, C3HC4 (zinc finger)"/>
    <property type="match status" value="1"/>
</dbReference>
<dbReference type="GO" id="GO:0008270">
    <property type="term" value="F:zinc ion binding"/>
    <property type="evidence" value="ECO:0007669"/>
    <property type="project" value="UniProtKB-KW"/>
</dbReference>
<comment type="subcellular location">
    <subcellularLocation>
        <location evidence="1">Membrane</location>
        <topology evidence="1">Multi-pass membrane protein</topology>
    </subcellularLocation>
</comment>
<reference evidence="12 13" key="1">
    <citation type="submission" date="2015-07" db="EMBL/GenBank/DDBJ databases">
        <title>The genome of Habropoda laboriosa.</title>
        <authorList>
            <person name="Pan H."/>
            <person name="Kapheim K."/>
        </authorList>
    </citation>
    <scope>NUCLEOTIDE SEQUENCE [LARGE SCALE GENOMIC DNA]</scope>
    <source>
        <strain evidence="12">0110345459</strain>
    </source>
</reference>
<dbReference type="PROSITE" id="PS51292">
    <property type="entry name" value="ZF_RING_CH"/>
    <property type="match status" value="1"/>
</dbReference>
<evidence type="ECO:0000313" key="13">
    <source>
        <dbReference type="Proteomes" id="UP000053825"/>
    </source>
</evidence>
<evidence type="ECO:0000256" key="1">
    <source>
        <dbReference type="ARBA" id="ARBA00004141"/>
    </source>
</evidence>
<gene>
    <name evidence="12" type="ORF">WH47_05814</name>
</gene>
<protein>
    <submittedName>
        <fullName evidence="12">E3 ubiquitin-protein ligase MARCH2</fullName>
    </submittedName>
</protein>
<dbReference type="EMBL" id="KQ414756">
    <property type="protein sequence ID" value="KOC61666.1"/>
    <property type="molecule type" value="Genomic_DNA"/>
</dbReference>
<evidence type="ECO:0000256" key="8">
    <source>
        <dbReference type="ARBA" id="ARBA00022989"/>
    </source>
</evidence>
<evidence type="ECO:0000313" key="12">
    <source>
        <dbReference type="EMBL" id="KOC61666.1"/>
    </source>
</evidence>
<organism evidence="12 13">
    <name type="scientific">Habropoda laboriosa</name>
    <dbReference type="NCBI Taxonomy" id="597456"/>
    <lineage>
        <taxon>Eukaryota</taxon>
        <taxon>Metazoa</taxon>
        <taxon>Ecdysozoa</taxon>
        <taxon>Arthropoda</taxon>
        <taxon>Hexapoda</taxon>
        <taxon>Insecta</taxon>
        <taxon>Pterygota</taxon>
        <taxon>Neoptera</taxon>
        <taxon>Endopterygota</taxon>
        <taxon>Hymenoptera</taxon>
        <taxon>Apocrita</taxon>
        <taxon>Aculeata</taxon>
        <taxon>Apoidea</taxon>
        <taxon>Anthophila</taxon>
        <taxon>Apidae</taxon>
        <taxon>Habropoda</taxon>
    </lineage>
</organism>
<evidence type="ECO:0000256" key="7">
    <source>
        <dbReference type="ARBA" id="ARBA00022833"/>
    </source>
</evidence>
<evidence type="ECO:0000256" key="10">
    <source>
        <dbReference type="SAM" id="Phobius"/>
    </source>
</evidence>